<dbReference type="RefSeq" id="WP_183774018.1">
    <property type="nucleotide sequence ID" value="NZ_JACIDK010000004.1"/>
</dbReference>
<organism evidence="7 8">
    <name type="scientific">Phenylobacterium haematophilum</name>
    <dbReference type="NCBI Taxonomy" id="98513"/>
    <lineage>
        <taxon>Bacteria</taxon>
        <taxon>Pseudomonadati</taxon>
        <taxon>Pseudomonadota</taxon>
        <taxon>Alphaproteobacteria</taxon>
        <taxon>Caulobacterales</taxon>
        <taxon>Caulobacteraceae</taxon>
        <taxon>Phenylobacterium</taxon>
    </lineage>
</organism>
<evidence type="ECO:0000256" key="3">
    <source>
        <dbReference type="ARBA" id="ARBA00022729"/>
    </source>
</evidence>
<evidence type="ECO:0000313" key="7">
    <source>
        <dbReference type="EMBL" id="MBB3892186.1"/>
    </source>
</evidence>
<name>A0A840A0P0_9CAUL</name>
<dbReference type="Proteomes" id="UP000530564">
    <property type="component" value="Unassembled WGS sequence"/>
</dbReference>
<dbReference type="Pfam" id="PF00450">
    <property type="entry name" value="Peptidase_S10"/>
    <property type="match status" value="1"/>
</dbReference>
<keyword evidence="8" id="KW-1185">Reference proteome</keyword>
<proteinExistence type="predicted"/>
<keyword evidence="1 7" id="KW-0121">Carboxypeptidase</keyword>
<dbReference type="EMBL" id="JACIDK010000004">
    <property type="protein sequence ID" value="MBB3892186.1"/>
    <property type="molecule type" value="Genomic_DNA"/>
</dbReference>
<evidence type="ECO:0000256" key="6">
    <source>
        <dbReference type="SAM" id="SignalP"/>
    </source>
</evidence>
<feature type="signal peptide" evidence="6">
    <location>
        <begin position="1"/>
        <end position="24"/>
    </location>
</feature>
<protein>
    <submittedName>
        <fullName evidence="7">Carboxypeptidase C (Cathepsin A)</fullName>
    </submittedName>
</protein>
<dbReference type="SUPFAM" id="SSF53474">
    <property type="entry name" value="alpha/beta-Hydrolases"/>
    <property type="match status" value="1"/>
</dbReference>
<dbReference type="Gene3D" id="3.40.50.1820">
    <property type="entry name" value="alpha/beta hydrolase"/>
    <property type="match status" value="1"/>
</dbReference>
<comment type="caution">
    <text evidence="7">The sequence shown here is derived from an EMBL/GenBank/DDBJ whole genome shotgun (WGS) entry which is preliminary data.</text>
</comment>
<evidence type="ECO:0000313" key="8">
    <source>
        <dbReference type="Proteomes" id="UP000530564"/>
    </source>
</evidence>
<evidence type="ECO:0000256" key="1">
    <source>
        <dbReference type="ARBA" id="ARBA00022645"/>
    </source>
</evidence>
<reference evidence="7 8" key="1">
    <citation type="submission" date="2020-08" db="EMBL/GenBank/DDBJ databases">
        <title>Genomic Encyclopedia of Type Strains, Phase IV (KMG-IV): sequencing the most valuable type-strain genomes for metagenomic binning, comparative biology and taxonomic classification.</title>
        <authorList>
            <person name="Goeker M."/>
        </authorList>
    </citation>
    <scope>NUCLEOTIDE SEQUENCE [LARGE SCALE GENOMIC DNA]</scope>
    <source>
        <strain evidence="7 8">DSM 21793</strain>
    </source>
</reference>
<dbReference type="PANTHER" id="PTHR11802">
    <property type="entry name" value="SERINE PROTEASE FAMILY S10 SERINE CARBOXYPEPTIDASE"/>
    <property type="match status" value="1"/>
</dbReference>
<dbReference type="InterPro" id="IPR001563">
    <property type="entry name" value="Peptidase_S10"/>
</dbReference>
<gene>
    <name evidence="7" type="ORF">GGQ61_002919</name>
</gene>
<evidence type="ECO:0000256" key="2">
    <source>
        <dbReference type="ARBA" id="ARBA00022670"/>
    </source>
</evidence>
<feature type="chain" id="PRO_5033046482" evidence="6">
    <location>
        <begin position="25"/>
        <end position="500"/>
    </location>
</feature>
<keyword evidence="4" id="KW-0378">Hydrolase</keyword>
<accession>A0A840A0P0</accession>
<dbReference type="GO" id="GO:0006508">
    <property type="term" value="P:proteolysis"/>
    <property type="evidence" value="ECO:0007669"/>
    <property type="project" value="UniProtKB-KW"/>
</dbReference>
<evidence type="ECO:0000256" key="4">
    <source>
        <dbReference type="ARBA" id="ARBA00022801"/>
    </source>
</evidence>
<keyword evidence="5" id="KW-0325">Glycoprotein</keyword>
<dbReference type="GO" id="GO:0004185">
    <property type="term" value="F:serine-type carboxypeptidase activity"/>
    <property type="evidence" value="ECO:0007669"/>
    <property type="project" value="InterPro"/>
</dbReference>
<dbReference type="AlphaFoldDB" id="A0A840A0P0"/>
<keyword evidence="2" id="KW-0645">Protease</keyword>
<sequence>MRHLMSAGLAALLLASAAAPTAQAAQDPVPVAAAPRVFASDHAGVFMGKKVAYRTTLQETILKGSGGQPAASLFSLSYVAKGAKTDRPVVFVFNGGPGSSSIWLHMGMLGPRRIAMSDPVKPPTVPPFALEDNPYSLLDVADLVFIDPIGTGYSRLLPGGKAEDFYGVAQDARATSEFIQGWLTANGRWNSPKFLMGESYGTVRASVVATNLMGGPMSPAGALGATTLNGVIILGPAFDMNRGGGAGDDRSALASLPTMAATAWVHGKSAGASAESAADAARAFARDIYLPALYAGEELPVADKAKVAEGLASLTGLSAQTWIDADLRISLSKFGELLLKDKGLQIGAYDGRYTLPLAASGGDPVADDPAMGQYTPSFVAGLNQYVEQDLKVKAPSTYQSIAFADVNSRWNWGAGPRNYAEDLATAMRRNPALGVFVGSGYYDLVTTFGAAENVARHSGLARDRLTMKVYPSGHMPYLGDDSARLLAADIRAFLADRSRP</sequence>
<evidence type="ECO:0000256" key="5">
    <source>
        <dbReference type="ARBA" id="ARBA00023180"/>
    </source>
</evidence>
<keyword evidence="3 6" id="KW-0732">Signal</keyword>
<dbReference type="PANTHER" id="PTHR11802:SF3">
    <property type="entry name" value="RETINOID-INDUCIBLE SERINE CARBOXYPEPTIDASE"/>
    <property type="match status" value="1"/>
</dbReference>
<dbReference type="InterPro" id="IPR029058">
    <property type="entry name" value="AB_hydrolase_fold"/>
</dbReference>